<evidence type="ECO:0000313" key="3">
    <source>
        <dbReference type="Proteomes" id="UP000178893"/>
    </source>
</evidence>
<comment type="caution">
    <text evidence="2">The sequence shown here is derived from an EMBL/GenBank/DDBJ whole genome shotgun (WGS) entry which is preliminary data.</text>
</comment>
<dbReference type="EMBL" id="MHLW01000005">
    <property type="protein sequence ID" value="OGZ18309.1"/>
    <property type="molecule type" value="Genomic_DNA"/>
</dbReference>
<name>A0A1G2DXM3_9BACT</name>
<sequence>MKNNKFIRFILKHLITITACALVLAFGIGYWVLSVTTIGENITIGGTIIQEGWHEVAVLSNGWIYYGAPYNTVAYFRDKNGIVHLKGVVKNGAFNVAVFILPLGYRPVSTEYQGTIGYSATPSRIFIGANGNVTIFDGNASGISLDGITFRAAGY</sequence>
<organism evidence="2 3">
    <name type="scientific">Candidatus Nealsonbacteria bacterium RBG_13_37_56</name>
    <dbReference type="NCBI Taxonomy" id="1801661"/>
    <lineage>
        <taxon>Bacteria</taxon>
        <taxon>Candidatus Nealsoniibacteriota</taxon>
    </lineage>
</organism>
<dbReference type="Proteomes" id="UP000178893">
    <property type="component" value="Unassembled WGS sequence"/>
</dbReference>
<feature type="transmembrane region" description="Helical" evidence="1">
    <location>
        <begin position="9"/>
        <end position="33"/>
    </location>
</feature>
<gene>
    <name evidence="2" type="ORF">A2V72_00900</name>
</gene>
<keyword evidence="1" id="KW-0472">Membrane</keyword>
<keyword evidence="1" id="KW-0812">Transmembrane</keyword>
<keyword evidence="1" id="KW-1133">Transmembrane helix</keyword>
<accession>A0A1G2DXM3</accession>
<protein>
    <submittedName>
        <fullName evidence="2">Uncharacterized protein</fullName>
    </submittedName>
</protein>
<reference evidence="2 3" key="1">
    <citation type="journal article" date="2016" name="Nat. Commun.">
        <title>Thousands of microbial genomes shed light on interconnected biogeochemical processes in an aquifer system.</title>
        <authorList>
            <person name="Anantharaman K."/>
            <person name="Brown C.T."/>
            <person name="Hug L.A."/>
            <person name="Sharon I."/>
            <person name="Castelle C.J."/>
            <person name="Probst A.J."/>
            <person name="Thomas B.C."/>
            <person name="Singh A."/>
            <person name="Wilkins M.J."/>
            <person name="Karaoz U."/>
            <person name="Brodie E.L."/>
            <person name="Williams K.H."/>
            <person name="Hubbard S.S."/>
            <person name="Banfield J.F."/>
        </authorList>
    </citation>
    <scope>NUCLEOTIDE SEQUENCE [LARGE SCALE GENOMIC DNA]</scope>
</reference>
<proteinExistence type="predicted"/>
<dbReference type="AlphaFoldDB" id="A0A1G2DXM3"/>
<evidence type="ECO:0000313" key="2">
    <source>
        <dbReference type="EMBL" id="OGZ18309.1"/>
    </source>
</evidence>
<evidence type="ECO:0000256" key="1">
    <source>
        <dbReference type="SAM" id="Phobius"/>
    </source>
</evidence>